<dbReference type="HAMAP" id="MF_01401">
    <property type="entry name" value="MsrA"/>
    <property type="match status" value="1"/>
</dbReference>
<feature type="domain" description="Peptide methionine sulphoxide reductase MsrA" evidence="6">
    <location>
        <begin position="8"/>
        <end position="159"/>
    </location>
</feature>
<gene>
    <name evidence="5 7" type="primary">msrA</name>
    <name evidence="7" type="ORF">G3M99_10355</name>
</gene>
<comment type="catalytic activity">
    <reaction evidence="4 5">
        <text>[thioredoxin]-disulfide + L-methionine + H2O = L-methionine (S)-S-oxide + [thioredoxin]-dithiol</text>
        <dbReference type="Rhea" id="RHEA:19993"/>
        <dbReference type="Rhea" id="RHEA-COMP:10698"/>
        <dbReference type="Rhea" id="RHEA-COMP:10700"/>
        <dbReference type="ChEBI" id="CHEBI:15377"/>
        <dbReference type="ChEBI" id="CHEBI:29950"/>
        <dbReference type="ChEBI" id="CHEBI:50058"/>
        <dbReference type="ChEBI" id="CHEBI:57844"/>
        <dbReference type="ChEBI" id="CHEBI:58772"/>
        <dbReference type="EC" id="1.8.4.11"/>
    </reaction>
</comment>
<dbReference type="InterPro" id="IPR036509">
    <property type="entry name" value="Met_Sox_Rdtase_MsrA_sf"/>
</dbReference>
<sequence length="191" mass="22416">MCTKNYEKAIFAGGCFWCMVSPFDILDGIIKVTSGYIGGTLDNPTYKDVKSQSSGHYEAIEVIFDPKVISYKDLVDVFWRQIDPTDDEGQFQDRGNSYRAAIFYLTEGQKLIAEESKENLNNSKRFEKPVITRILPATTFYNAEEYHQNFYKKNSKEYKKDRERSGRDEFINKYWGEEYYNIYETLPLKDE</sequence>
<protein>
    <recommendedName>
        <fullName evidence="5">Peptide methionine sulfoxide reductase MsrA</fullName>
        <shortName evidence="5">Protein-methionine-S-oxide reductase</shortName>
        <ecNumber evidence="5">1.8.4.11</ecNumber>
    </recommendedName>
    <alternativeName>
        <fullName evidence="5">Peptide-methionine (S)-S-oxide reductase</fullName>
        <shortName evidence="5">Peptide Met(O) reductase</shortName>
    </alternativeName>
</protein>
<evidence type="ECO:0000259" key="6">
    <source>
        <dbReference type="Pfam" id="PF01625"/>
    </source>
</evidence>
<keyword evidence="8" id="KW-1185">Reference proteome</keyword>
<reference evidence="7 8" key="1">
    <citation type="submission" date="2020-02" db="EMBL/GenBank/DDBJ databases">
        <title>Genome assembly of a novel Clostridium senegalense strain.</title>
        <authorList>
            <person name="Gupta T.B."/>
            <person name="Jauregui R."/>
            <person name="Maclean P."/>
            <person name="Nawarathana A."/>
            <person name="Brightwell G."/>
        </authorList>
    </citation>
    <scope>NUCLEOTIDE SEQUENCE [LARGE SCALE GENOMIC DNA]</scope>
    <source>
        <strain evidence="7 8">AGRFS4</strain>
    </source>
</reference>
<evidence type="ECO:0000313" key="7">
    <source>
        <dbReference type="EMBL" id="NEU05246.1"/>
    </source>
</evidence>
<feature type="active site" evidence="5">
    <location>
        <position position="15"/>
    </location>
</feature>
<dbReference type="Pfam" id="PF01625">
    <property type="entry name" value="PMSR"/>
    <property type="match status" value="1"/>
</dbReference>
<evidence type="ECO:0000256" key="4">
    <source>
        <dbReference type="ARBA" id="ARBA00048782"/>
    </source>
</evidence>
<dbReference type="PANTHER" id="PTHR43774">
    <property type="entry name" value="PEPTIDE METHIONINE SULFOXIDE REDUCTASE"/>
    <property type="match status" value="1"/>
</dbReference>
<proteinExistence type="inferred from homology"/>
<evidence type="ECO:0000313" key="8">
    <source>
        <dbReference type="Proteomes" id="UP000481872"/>
    </source>
</evidence>
<dbReference type="EC" id="1.8.4.11" evidence="5"/>
<dbReference type="Gene3D" id="3.30.1060.10">
    <property type="entry name" value="Peptide methionine sulphoxide reductase MsrA"/>
    <property type="match status" value="1"/>
</dbReference>
<organism evidence="7 8">
    <name type="scientific">Clostridium senegalense</name>
    <dbReference type="NCBI Taxonomy" id="1465809"/>
    <lineage>
        <taxon>Bacteria</taxon>
        <taxon>Bacillati</taxon>
        <taxon>Bacillota</taxon>
        <taxon>Clostridia</taxon>
        <taxon>Eubacteriales</taxon>
        <taxon>Clostridiaceae</taxon>
        <taxon>Clostridium</taxon>
    </lineage>
</organism>
<evidence type="ECO:0000256" key="3">
    <source>
        <dbReference type="ARBA" id="ARBA00047806"/>
    </source>
</evidence>
<comment type="catalytic activity">
    <reaction evidence="3 5">
        <text>L-methionyl-[protein] + [thioredoxin]-disulfide + H2O = L-methionyl-(S)-S-oxide-[protein] + [thioredoxin]-dithiol</text>
        <dbReference type="Rhea" id="RHEA:14217"/>
        <dbReference type="Rhea" id="RHEA-COMP:10698"/>
        <dbReference type="Rhea" id="RHEA-COMP:10700"/>
        <dbReference type="Rhea" id="RHEA-COMP:12313"/>
        <dbReference type="Rhea" id="RHEA-COMP:12315"/>
        <dbReference type="ChEBI" id="CHEBI:15377"/>
        <dbReference type="ChEBI" id="CHEBI:16044"/>
        <dbReference type="ChEBI" id="CHEBI:29950"/>
        <dbReference type="ChEBI" id="CHEBI:44120"/>
        <dbReference type="ChEBI" id="CHEBI:50058"/>
        <dbReference type="EC" id="1.8.4.11"/>
    </reaction>
</comment>
<accession>A0A6M0H3B4</accession>
<keyword evidence="2 5" id="KW-0560">Oxidoreductase</keyword>
<dbReference type="Proteomes" id="UP000481872">
    <property type="component" value="Unassembled WGS sequence"/>
</dbReference>
<dbReference type="SUPFAM" id="SSF55068">
    <property type="entry name" value="Peptide methionine sulfoxide reductase"/>
    <property type="match status" value="1"/>
</dbReference>
<dbReference type="AlphaFoldDB" id="A0A6M0H3B4"/>
<dbReference type="PANTHER" id="PTHR43774:SF1">
    <property type="entry name" value="PEPTIDE METHIONINE SULFOXIDE REDUCTASE MSRA 2"/>
    <property type="match status" value="1"/>
</dbReference>
<dbReference type="RefSeq" id="WP_199870106.1">
    <property type="nucleotide sequence ID" value="NZ_JAAGPU010000017.1"/>
</dbReference>
<comment type="function">
    <text evidence="5">Has an important function as a repair enzyme for proteins that have been inactivated by oxidation. Catalyzes the reversible oxidation-reduction of methionine sulfoxide in proteins to methionine.</text>
</comment>
<dbReference type="GO" id="GO:0008113">
    <property type="term" value="F:peptide-methionine (S)-S-oxide reductase activity"/>
    <property type="evidence" value="ECO:0007669"/>
    <property type="project" value="UniProtKB-UniRule"/>
</dbReference>
<name>A0A6M0H3B4_9CLOT</name>
<evidence type="ECO:0000256" key="5">
    <source>
        <dbReference type="HAMAP-Rule" id="MF_01401"/>
    </source>
</evidence>
<evidence type="ECO:0000256" key="1">
    <source>
        <dbReference type="ARBA" id="ARBA00005591"/>
    </source>
</evidence>
<evidence type="ECO:0000256" key="2">
    <source>
        <dbReference type="ARBA" id="ARBA00023002"/>
    </source>
</evidence>
<dbReference type="NCBIfam" id="TIGR00401">
    <property type="entry name" value="msrA"/>
    <property type="match status" value="1"/>
</dbReference>
<comment type="similarity">
    <text evidence="1 5">Belongs to the MsrA Met sulfoxide reductase family.</text>
</comment>
<dbReference type="EMBL" id="JAAGPU010000017">
    <property type="protein sequence ID" value="NEU05246.1"/>
    <property type="molecule type" value="Genomic_DNA"/>
</dbReference>
<comment type="caution">
    <text evidence="7">The sequence shown here is derived from an EMBL/GenBank/DDBJ whole genome shotgun (WGS) entry which is preliminary data.</text>
</comment>
<dbReference type="InterPro" id="IPR002569">
    <property type="entry name" value="Met_Sox_Rdtase_MsrA_dom"/>
</dbReference>